<reference evidence="7" key="1">
    <citation type="journal article" date="2015" name="BMC Genomics">
        <title>Draft genome of a commonly misdiagnosed multidrug resistant pathogen Candida auris.</title>
        <authorList>
            <person name="Chatterjee S."/>
            <person name="Alampalli S.V."/>
            <person name="Nageshan R.K."/>
            <person name="Chettiar S.T."/>
            <person name="Joshi S."/>
            <person name="Tatu U.S."/>
        </authorList>
    </citation>
    <scope>NUCLEOTIDE SEQUENCE [LARGE SCALE GENOMIC DNA]</scope>
    <source>
        <strain evidence="7">6684</strain>
    </source>
</reference>
<dbReference type="PROSITE" id="PS50902">
    <property type="entry name" value="FLAVODOXIN_LIKE"/>
    <property type="match status" value="1"/>
</dbReference>
<evidence type="ECO:0000256" key="1">
    <source>
        <dbReference type="ARBA" id="ARBA00004202"/>
    </source>
</evidence>
<evidence type="ECO:0000256" key="2">
    <source>
        <dbReference type="ARBA" id="ARBA00006961"/>
    </source>
</evidence>
<dbReference type="GO" id="GO:0003955">
    <property type="term" value="F:NAD(P)H dehydrogenase (quinone) activity"/>
    <property type="evidence" value="ECO:0007669"/>
    <property type="project" value="InterPro"/>
</dbReference>
<dbReference type="InterPro" id="IPR029039">
    <property type="entry name" value="Flavoprotein-like_sf"/>
</dbReference>
<dbReference type="Proteomes" id="UP000037122">
    <property type="component" value="Unassembled WGS sequence"/>
</dbReference>
<dbReference type="InterPro" id="IPR010089">
    <property type="entry name" value="Flavoprotein_WrbA-like"/>
</dbReference>
<dbReference type="FunFam" id="3.40.50.360:FF:000001">
    <property type="entry name" value="NAD(P)H dehydrogenase (Quinone) FQR1-like"/>
    <property type="match status" value="1"/>
</dbReference>
<feature type="domain" description="Flavodoxin-like" evidence="5">
    <location>
        <begin position="3"/>
        <end position="193"/>
    </location>
</feature>
<evidence type="ECO:0000256" key="3">
    <source>
        <dbReference type="ARBA" id="ARBA00053955"/>
    </source>
</evidence>
<dbReference type="AlphaFoldDB" id="A0A0L0NS84"/>
<comment type="subcellular location">
    <subcellularLocation>
        <location evidence="1">Cell membrane</location>
        <topology evidence="1">Peripheral membrane protein</topology>
    </subcellularLocation>
</comment>
<feature type="compositionally biased region" description="Low complexity" evidence="4">
    <location>
        <begin position="226"/>
        <end position="241"/>
    </location>
</feature>
<feature type="compositionally biased region" description="Basic and acidic residues" evidence="4">
    <location>
        <begin position="206"/>
        <end position="225"/>
    </location>
</feature>
<dbReference type="PANTHER" id="PTHR30546">
    <property type="entry name" value="FLAVODOXIN-RELATED PROTEIN WRBA-RELATED"/>
    <property type="match status" value="1"/>
</dbReference>
<organism evidence="6 7">
    <name type="scientific">Candidozyma auris</name>
    <name type="common">Yeast</name>
    <name type="synonym">Candida auris</name>
    <dbReference type="NCBI Taxonomy" id="498019"/>
    <lineage>
        <taxon>Eukaryota</taxon>
        <taxon>Fungi</taxon>
        <taxon>Dikarya</taxon>
        <taxon>Ascomycota</taxon>
        <taxon>Saccharomycotina</taxon>
        <taxon>Pichiomycetes</taxon>
        <taxon>Metschnikowiaceae</taxon>
        <taxon>Candidozyma</taxon>
    </lineage>
</organism>
<proteinExistence type="inferred from homology"/>
<accession>A0A0L0NS84</accession>
<dbReference type="Pfam" id="PF03358">
    <property type="entry name" value="FMN_red"/>
    <property type="match status" value="1"/>
</dbReference>
<dbReference type="VEuPathDB" id="FungiDB:B9J08_004840"/>
<dbReference type="VEuPathDB" id="FungiDB:CJI96_0004314"/>
<gene>
    <name evidence="6" type="ORF">QG37_06707</name>
</gene>
<name>A0A0L0NS84_CANAR</name>
<comment type="function">
    <text evidence="3">Flavodoxin-like protein (FLP) that plays a role in cell wall integrity, oxidative stress protection and virulence. FLPs act as NAD(P)H quinone oxidoreductases. Reduces ubiquinone (coenzyme Q), enabling it to serve as an antioxidant in the membrane.</text>
</comment>
<feature type="region of interest" description="Disordered" evidence="4">
    <location>
        <begin position="206"/>
        <end position="265"/>
    </location>
</feature>
<dbReference type="EMBL" id="LGST01000047">
    <property type="protein sequence ID" value="KND97012.1"/>
    <property type="molecule type" value="Genomic_DNA"/>
</dbReference>
<evidence type="ECO:0000313" key="6">
    <source>
        <dbReference type="EMBL" id="KND97012.1"/>
    </source>
</evidence>
<dbReference type="InterPro" id="IPR008254">
    <property type="entry name" value="Flavodoxin/NO_synth"/>
</dbReference>
<dbReference type="PANTHER" id="PTHR30546:SF23">
    <property type="entry name" value="FLAVOPROTEIN-LIKE PROTEIN YCP4-RELATED"/>
    <property type="match status" value="1"/>
</dbReference>
<dbReference type="GO" id="GO:0010181">
    <property type="term" value="F:FMN binding"/>
    <property type="evidence" value="ECO:0007669"/>
    <property type="project" value="InterPro"/>
</dbReference>
<evidence type="ECO:0000313" key="7">
    <source>
        <dbReference type="Proteomes" id="UP000037122"/>
    </source>
</evidence>
<dbReference type="VEuPathDB" id="FungiDB:CJJ09_004854"/>
<dbReference type="GO" id="GO:0034599">
    <property type="term" value="P:cellular response to oxidative stress"/>
    <property type="evidence" value="ECO:0007669"/>
    <property type="project" value="UniProtKB-ARBA"/>
</dbReference>
<dbReference type="VEuPathDB" id="FungiDB:CJI97_004612"/>
<dbReference type="NCBIfam" id="NF002999">
    <property type="entry name" value="PRK03767.1"/>
    <property type="match status" value="1"/>
</dbReference>
<evidence type="ECO:0000259" key="5">
    <source>
        <dbReference type="PROSITE" id="PS50902"/>
    </source>
</evidence>
<protein>
    <recommendedName>
        <fullName evidence="5">Flavodoxin-like domain-containing protein</fullName>
    </recommendedName>
</protein>
<evidence type="ECO:0000256" key="4">
    <source>
        <dbReference type="SAM" id="MobiDB-lite"/>
    </source>
</evidence>
<dbReference type="GO" id="GO:0005886">
    <property type="term" value="C:plasma membrane"/>
    <property type="evidence" value="ECO:0007669"/>
    <property type="project" value="UniProtKB-SubCell"/>
</dbReference>
<comment type="similarity">
    <text evidence="2">Belongs to the WrbA family.</text>
</comment>
<sequence length="265" mass="28582">MKVAIIYYSTYGHILTLAKAVKEGLESSGKVSKVDILQVPETLPKETLKMLHAPEKPNYPLATPEKMTEYDAFLFGYPTRFGNLPAQLIDLLGQTGGLWTLGGLFRKPVGTFVSTSSSGGGQEMTMRNFFSYVAHHGMVYIPLGYGKAFADITNLEEPHGGTPYGASTFAGADGSRQPSELELRIARVQGETFAQSAVKIVAAAKKSEKPAATEASKVTKEKQVDSSEQSSNSNKPQSQPQRVQKKEAPSPAESEKTGCAKCVIM</sequence>
<dbReference type="VEuPathDB" id="FungiDB:CJJ07_000710"/>
<dbReference type="VEuPathDB" id="FungiDB:QG37_06707"/>
<comment type="caution">
    <text evidence="6">The sequence shown here is derived from an EMBL/GenBank/DDBJ whole genome shotgun (WGS) entry which is preliminary data.</text>
</comment>
<dbReference type="SUPFAM" id="SSF52218">
    <property type="entry name" value="Flavoproteins"/>
    <property type="match status" value="1"/>
</dbReference>
<feature type="compositionally biased region" description="Basic and acidic residues" evidence="4">
    <location>
        <begin position="244"/>
        <end position="258"/>
    </location>
</feature>
<dbReference type="InterPro" id="IPR005025">
    <property type="entry name" value="FMN_Rdtase-like_dom"/>
</dbReference>
<dbReference type="Gene3D" id="3.40.50.360">
    <property type="match status" value="1"/>
</dbReference>
<dbReference type="NCBIfam" id="TIGR01755">
    <property type="entry name" value="flav_wrbA"/>
    <property type="match status" value="1"/>
</dbReference>